<dbReference type="Proteomes" id="UP001357733">
    <property type="component" value="Unassembled WGS sequence"/>
</dbReference>
<sequence>MIEVMIPDFKWNQENWIIRKVESIENAFDVIKNCDGNVKNVLFDCNYANGINDALKEIFDNLKWVEKIIIKQENIFVGIFCKICRY</sequence>
<evidence type="ECO:0000313" key="2">
    <source>
        <dbReference type="Proteomes" id="UP001357733"/>
    </source>
</evidence>
<protein>
    <submittedName>
        <fullName evidence="1">Uncharacterized protein</fullName>
    </submittedName>
</protein>
<evidence type="ECO:0000313" key="1">
    <source>
        <dbReference type="EMBL" id="MEB3429419.1"/>
    </source>
</evidence>
<comment type="caution">
    <text evidence="1">The sequence shown here is derived from an EMBL/GenBank/DDBJ whole genome shotgun (WGS) entry which is preliminary data.</text>
</comment>
<keyword evidence="2" id="KW-1185">Reference proteome</keyword>
<name>A0AAW9MY43_9FIRM</name>
<dbReference type="RefSeq" id="WP_324619608.1">
    <property type="nucleotide sequence ID" value="NZ_JAYKOT010000003.1"/>
</dbReference>
<proteinExistence type="predicted"/>
<accession>A0AAW9MY43</accession>
<gene>
    <name evidence="1" type="ORF">VLK81_05220</name>
</gene>
<organism evidence="1 2">
    <name type="scientific">Citroniella saccharovorans</name>
    <dbReference type="NCBI Taxonomy" id="2053367"/>
    <lineage>
        <taxon>Bacteria</taxon>
        <taxon>Bacillati</taxon>
        <taxon>Bacillota</taxon>
        <taxon>Tissierellia</taxon>
        <taxon>Tissierellales</taxon>
        <taxon>Peptoniphilaceae</taxon>
        <taxon>Citroniella</taxon>
    </lineage>
</organism>
<dbReference type="AlphaFoldDB" id="A0AAW9MY43"/>
<reference evidence="1 2" key="1">
    <citation type="submission" date="2024-01" db="EMBL/GenBank/DDBJ databases">
        <title>Complete genome sequence of Citroniella saccharovorans strain M6.X9, isolated from human fecal sample.</title>
        <authorList>
            <person name="Cheng G."/>
            <person name="Westerholm M."/>
            <person name="Schnurer A."/>
        </authorList>
    </citation>
    <scope>NUCLEOTIDE SEQUENCE [LARGE SCALE GENOMIC DNA]</scope>
    <source>
        <strain evidence="1 2">DSM 29873</strain>
    </source>
</reference>
<dbReference type="EMBL" id="JAYKOT010000003">
    <property type="protein sequence ID" value="MEB3429419.1"/>
    <property type="molecule type" value="Genomic_DNA"/>
</dbReference>